<evidence type="ECO:0000313" key="1">
    <source>
        <dbReference type="EMBL" id="CAD9026600.1"/>
    </source>
</evidence>
<name>A0A7S1IYW2_9EUGL</name>
<gene>
    <name evidence="1" type="ORF">EGYM00392_LOCUS37730</name>
</gene>
<reference evidence="1" key="1">
    <citation type="submission" date="2021-01" db="EMBL/GenBank/DDBJ databases">
        <authorList>
            <person name="Corre E."/>
            <person name="Pelletier E."/>
            <person name="Niang G."/>
            <person name="Scheremetjew M."/>
            <person name="Finn R."/>
            <person name="Kale V."/>
            <person name="Holt S."/>
            <person name="Cochrane G."/>
            <person name="Meng A."/>
            <person name="Brown T."/>
            <person name="Cohen L."/>
        </authorList>
    </citation>
    <scope>NUCLEOTIDE SEQUENCE</scope>
    <source>
        <strain evidence="1">NIES-381</strain>
    </source>
</reference>
<sequence length="133" mass="14957">MFIASYRNNSFNVRCTVTAIIISQVIAPPHLYGMEETVQTLTLGSPVCTKDNLCTGFLFFWSRKITKRAGLCSQENYLENTGRPLHCVSVFSHSPTPVWHMYLASSFFFSSRHMGSTLLSKQLGKNHSAVHQP</sequence>
<proteinExistence type="predicted"/>
<dbReference type="EMBL" id="HBGA01101265">
    <property type="protein sequence ID" value="CAD9026600.1"/>
    <property type="molecule type" value="Transcribed_RNA"/>
</dbReference>
<organism evidence="1">
    <name type="scientific">Eutreptiella gymnastica</name>
    <dbReference type="NCBI Taxonomy" id="73025"/>
    <lineage>
        <taxon>Eukaryota</taxon>
        <taxon>Discoba</taxon>
        <taxon>Euglenozoa</taxon>
        <taxon>Euglenida</taxon>
        <taxon>Spirocuta</taxon>
        <taxon>Euglenophyceae</taxon>
        <taxon>Eutreptiales</taxon>
        <taxon>Eutreptiaceae</taxon>
        <taxon>Eutreptiella</taxon>
    </lineage>
</organism>
<dbReference type="AlphaFoldDB" id="A0A7S1IYW2"/>
<protein>
    <submittedName>
        <fullName evidence="1">Uncharacterized protein</fullName>
    </submittedName>
</protein>
<accession>A0A7S1IYW2</accession>